<protein>
    <submittedName>
        <fullName evidence="4">MCE family protein</fullName>
    </submittedName>
</protein>
<reference evidence="4" key="1">
    <citation type="submission" date="2019-09" db="EMBL/GenBank/DDBJ databases">
        <authorList>
            <person name="Li J."/>
        </authorList>
    </citation>
    <scope>NUCLEOTIDE SEQUENCE [LARGE SCALE GENOMIC DNA]</scope>
    <source>
        <strain evidence="4">JCM 14732</strain>
    </source>
</reference>
<organism evidence="4 5">
    <name type="scientific">Aeromicrobium ginsengisoli</name>
    <dbReference type="NCBI Taxonomy" id="363867"/>
    <lineage>
        <taxon>Bacteria</taxon>
        <taxon>Bacillati</taxon>
        <taxon>Actinomycetota</taxon>
        <taxon>Actinomycetes</taxon>
        <taxon>Propionibacteriales</taxon>
        <taxon>Nocardioidaceae</taxon>
        <taxon>Aeromicrobium</taxon>
    </lineage>
</organism>
<keyword evidence="5" id="KW-1185">Reference proteome</keyword>
<accession>A0A5M4FDQ7</accession>
<evidence type="ECO:0000256" key="1">
    <source>
        <dbReference type="SAM" id="Phobius"/>
    </source>
</evidence>
<name>A0A5M4FDQ7_9ACTN</name>
<dbReference type="PANTHER" id="PTHR33371:SF4">
    <property type="entry name" value="INTERMEMBRANE PHOSPHOLIPID TRANSPORT SYSTEM BINDING PROTEIN MLAD"/>
    <property type="match status" value="1"/>
</dbReference>
<sequence length="415" mass="44106">MVRHLPGRRRFGLRDPQADRRCAGRGQLMSPSGLAQRFAGISKVLTAFVVLALLAAVALVVNNGDGKRYITIDFEQTNSVYKGSDVKILGVPVGEVVSLTPRGDVVRAKVSYKGDIKLPNDVKAVVVSPSIVGDRFIQLAPAYTGGAVLKNNAVLPVDRTAVPVELDQIYQSLDDLSVALGPKGANKEGSLSRLIDDSAKQLDGQGAQLNETIHNFGKLSTTLSNNKDELFGSLREVEDFVSLLKTNDSAVRSFNDSTAKVSTVLAGERDDLKETLRQLSLALVDVNSLVKENRGKLRSNIDNIASLAAVLAKHKAEIEEQTIAAPTALTNVALAYNGTAGTLDTRADIPELLNGTLKDPATFVCNLLGETVENGLCKTLSGVLDKALPRTAAASAPVTPPDKVNTTFAQMLGVN</sequence>
<dbReference type="InterPro" id="IPR003399">
    <property type="entry name" value="Mce/MlaD"/>
</dbReference>
<dbReference type="AlphaFoldDB" id="A0A5M4FDQ7"/>
<evidence type="ECO:0000313" key="5">
    <source>
        <dbReference type="Proteomes" id="UP000380867"/>
    </source>
</evidence>
<dbReference type="GO" id="GO:0005576">
    <property type="term" value="C:extracellular region"/>
    <property type="evidence" value="ECO:0007669"/>
    <property type="project" value="TreeGrafter"/>
</dbReference>
<gene>
    <name evidence="4" type="ORF">ESP70_007865</name>
</gene>
<dbReference type="Proteomes" id="UP000380867">
    <property type="component" value="Unassembled WGS sequence"/>
</dbReference>
<dbReference type="Pfam" id="PF02470">
    <property type="entry name" value="MlaD"/>
    <property type="match status" value="1"/>
</dbReference>
<comment type="caution">
    <text evidence="4">The sequence shown here is derived from an EMBL/GenBank/DDBJ whole genome shotgun (WGS) entry which is preliminary data.</text>
</comment>
<dbReference type="NCBIfam" id="TIGR00996">
    <property type="entry name" value="Mtu_fam_mce"/>
    <property type="match status" value="1"/>
</dbReference>
<dbReference type="OrthoDB" id="4516955at2"/>
<dbReference type="PANTHER" id="PTHR33371">
    <property type="entry name" value="INTERMEMBRANE PHOSPHOLIPID TRANSPORT SYSTEM BINDING PROTEIN MLAD-RELATED"/>
    <property type="match status" value="1"/>
</dbReference>
<dbReference type="InterPro" id="IPR052336">
    <property type="entry name" value="MlaD_Phospholipid_Transporter"/>
</dbReference>
<keyword evidence="1" id="KW-0472">Membrane</keyword>
<evidence type="ECO:0000313" key="4">
    <source>
        <dbReference type="EMBL" id="KAA1397296.1"/>
    </source>
</evidence>
<evidence type="ECO:0000259" key="2">
    <source>
        <dbReference type="Pfam" id="PF02470"/>
    </source>
</evidence>
<dbReference type="InterPro" id="IPR024516">
    <property type="entry name" value="Mce_C"/>
</dbReference>
<keyword evidence="1" id="KW-1133">Transmembrane helix</keyword>
<feature type="domain" description="Mammalian cell entry C-terminal" evidence="3">
    <location>
        <begin position="148"/>
        <end position="322"/>
    </location>
</feature>
<feature type="domain" description="Mce/MlaD" evidence="2">
    <location>
        <begin position="67"/>
        <end position="141"/>
    </location>
</feature>
<keyword evidence="1" id="KW-0812">Transmembrane</keyword>
<evidence type="ECO:0000259" key="3">
    <source>
        <dbReference type="Pfam" id="PF11887"/>
    </source>
</evidence>
<dbReference type="InterPro" id="IPR005693">
    <property type="entry name" value="Mce"/>
</dbReference>
<dbReference type="Pfam" id="PF11887">
    <property type="entry name" value="Mce4_CUP1"/>
    <property type="match status" value="1"/>
</dbReference>
<feature type="transmembrane region" description="Helical" evidence="1">
    <location>
        <begin position="44"/>
        <end position="61"/>
    </location>
</feature>
<proteinExistence type="predicted"/>
<dbReference type="EMBL" id="SDPQ02000002">
    <property type="protein sequence ID" value="KAA1397296.1"/>
    <property type="molecule type" value="Genomic_DNA"/>
</dbReference>